<proteinExistence type="predicted"/>
<evidence type="ECO:0000313" key="1">
    <source>
        <dbReference type="EMBL" id="GGW33975.1"/>
    </source>
</evidence>
<accession>A0A8H9LX83</accession>
<dbReference type="AlphaFoldDB" id="A0A8H9LX83"/>
<sequence>MLMLRFYAKEYLIFIHIPAGLADIEQPRRSMHRLGAASGSTSRSPFSLDGMGMGGMMIGAHRTAFVGNLSYLS</sequence>
<organism evidence="1 2">
    <name type="scientific">Vreelandella hamiltonii</name>
    <dbReference type="NCBI Taxonomy" id="502829"/>
    <lineage>
        <taxon>Bacteria</taxon>
        <taxon>Pseudomonadati</taxon>
        <taxon>Pseudomonadota</taxon>
        <taxon>Gammaproteobacteria</taxon>
        <taxon>Oceanospirillales</taxon>
        <taxon>Halomonadaceae</taxon>
        <taxon>Vreelandella</taxon>
    </lineage>
</organism>
<keyword evidence="2" id="KW-1185">Reference proteome</keyword>
<dbReference type="EMBL" id="BMXN01000018">
    <property type="protein sequence ID" value="GGW33975.1"/>
    <property type="molecule type" value="Genomic_DNA"/>
</dbReference>
<comment type="caution">
    <text evidence="1">The sequence shown here is derived from an EMBL/GenBank/DDBJ whole genome shotgun (WGS) entry which is preliminary data.</text>
</comment>
<evidence type="ECO:0000313" key="2">
    <source>
        <dbReference type="Proteomes" id="UP000623776"/>
    </source>
</evidence>
<reference evidence="2" key="1">
    <citation type="journal article" date="2019" name="Int. J. Syst. Evol. Microbiol.">
        <title>The Global Catalogue of Microorganisms (GCM) 10K type strain sequencing project: providing services to taxonomists for standard genome sequencing and annotation.</title>
        <authorList>
            <consortium name="The Broad Institute Genomics Platform"/>
            <consortium name="The Broad Institute Genome Sequencing Center for Infectious Disease"/>
            <person name="Wu L."/>
            <person name="Ma J."/>
        </authorList>
    </citation>
    <scope>NUCLEOTIDE SEQUENCE [LARGE SCALE GENOMIC DNA]</scope>
    <source>
        <strain evidence="2">KCTC 22154</strain>
    </source>
</reference>
<protein>
    <submittedName>
        <fullName evidence="1">Uncharacterized protein</fullName>
    </submittedName>
</protein>
<gene>
    <name evidence="1" type="ORF">GCM10007157_27010</name>
</gene>
<name>A0A8H9LX83_9GAMM</name>
<dbReference type="Proteomes" id="UP000623776">
    <property type="component" value="Unassembled WGS sequence"/>
</dbReference>